<dbReference type="Gene3D" id="3.40.630.30">
    <property type="match status" value="1"/>
</dbReference>
<evidence type="ECO:0000313" key="3">
    <source>
        <dbReference type="Proteomes" id="UP000305546"/>
    </source>
</evidence>
<dbReference type="SUPFAM" id="SSF55729">
    <property type="entry name" value="Acyl-CoA N-acyltransferases (Nat)"/>
    <property type="match status" value="1"/>
</dbReference>
<dbReference type="Pfam" id="PF00583">
    <property type="entry name" value="Acetyltransf_1"/>
    <property type="match status" value="1"/>
</dbReference>
<dbReference type="Proteomes" id="UP000305546">
    <property type="component" value="Unassembled WGS sequence"/>
</dbReference>
<evidence type="ECO:0000313" key="2">
    <source>
        <dbReference type="EMBL" id="TNC24822.1"/>
    </source>
</evidence>
<accession>A0A5C4LYI4</accession>
<dbReference type="PROSITE" id="PS51186">
    <property type="entry name" value="GNAT"/>
    <property type="match status" value="1"/>
</dbReference>
<evidence type="ECO:0000259" key="1">
    <source>
        <dbReference type="PROSITE" id="PS51186"/>
    </source>
</evidence>
<dbReference type="OrthoDB" id="3637113at2"/>
<keyword evidence="3" id="KW-1185">Reference proteome</keyword>
<sequence length="225" mass="24517">MEAGGRVRCLHVSTIPGGHGPAPWAFCPDREDQRPWPRGPVNGTLLPVKADRHVPPAGFERTVRLRDGREVDIAPLTPADANELGEALRHADSETLYQRFCGAPPKVTPALLRYLTDLDYVRRFALVARDHNETGVAIARYEATGEPGVAEVAVVVDRDWRRAGLATTLLRMLAEAARDRGFTHFTALYLADNRPVSEILDAVNGTRTIAQGIAEASVRLKGALG</sequence>
<dbReference type="InterPro" id="IPR000182">
    <property type="entry name" value="GNAT_dom"/>
</dbReference>
<name>A0A5C4LYI4_9PSEU</name>
<gene>
    <name evidence="2" type="ORF">FG385_16370</name>
</gene>
<proteinExistence type="predicted"/>
<dbReference type="AlphaFoldDB" id="A0A5C4LYI4"/>
<keyword evidence="2" id="KW-0808">Transferase</keyword>
<dbReference type="CDD" id="cd04301">
    <property type="entry name" value="NAT_SF"/>
    <property type="match status" value="1"/>
</dbReference>
<protein>
    <submittedName>
        <fullName evidence="2">GNAT family N-acetyltransferase</fullName>
    </submittedName>
</protein>
<comment type="caution">
    <text evidence="2">The sequence shown here is derived from an EMBL/GenBank/DDBJ whole genome shotgun (WGS) entry which is preliminary data.</text>
</comment>
<dbReference type="EMBL" id="VDFW01000013">
    <property type="protein sequence ID" value="TNC24822.1"/>
    <property type="molecule type" value="Genomic_DNA"/>
</dbReference>
<organism evidence="2 3">
    <name type="scientific">Amycolatopsis alkalitolerans</name>
    <dbReference type="NCBI Taxonomy" id="2547244"/>
    <lineage>
        <taxon>Bacteria</taxon>
        <taxon>Bacillati</taxon>
        <taxon>Actinomycetota</taxon>
        <taxon>Actinomycetes</taxon>
        <taxon>Pseudonocardiales</taxon>
        <taxon>Pseudonocardiaceae</taxon>
        <taxon>Amycolatopsis</taxon>
    </lineage>
</organism>
<feature type="domain" description="N-acetyltransferase" evidence="1">
    <location>
        <begin position="71"/>
        <end position="225"/>
    </location>
</feature>
<dbReference type="GO" id="GO:0016747">
    <property type="term" value="F:acyltransferase activity, transferring groups other than amino-acyl groups"/>
    <property type="evidence" value="ECO:0007669"/>
    <property type="project" value="InterPro"/>
</dbReference>
<reference evidence="2 3" key="1">
    <citation type="submission" date="2019-06" db="EMBL/GenBank/DDBJ databases">
        <title>Amycolatopsis alkalitolerans sp. nov., isolated from Gastrodia elata Blume.</title>
        <authorList>
            <person name="Narsing Rao M.P."/>
            <person name="Li W.J."/>
        </authorList>
    </citation>
    <scope>NUCLEOTIDE SEQUENCE [LARGE SCALE GENOMIC DNA]</scope>
    <source>
        <strain evidence="2 3">SYSUP0005</strain>
    </source>
</reference>
<dbReference type="InterPro" id="IPR016181">
    <property type="entry name" value="Acyl_CoA_acyltransferase"/>
</dbReference>